<feature type="transmembrane region" description="Helical" evidence="19">
    <location>
        <begin position="519"/>
        <end position="541"/>
    </location>
</feature>
<dbReference type="Proteomes" id="UP001161247">
    <property type="component" value="Chromosome 1"/>
</dbReference>
<feature type="chain" id="PRO_5043684713" description="non-specific serine/threonine protein kinase" evidence="20">
    <location>
        <begin position="24"/>
        <end position="885"/>
    </location>
</feature>
<keyword evidence="6" id="KW-0808">Transferase</keyword>
<dbReference type="Gene3D" id="1.10.510.10">
    <property type="entry name" value="Transferase(Phosphotransferase) domain 1"/>
    <property type="match status" value="1"/>
</dbReference>
<evidence type="ECO:0000256" key="18">
    <source>
        <dbReference type="PROSITE-ProRule" id="PRU10141"/>
    </source>
</evidence>
<evidence type="ECO:0000256" key="13">
    <source>
        <dbReference type="ARBA" id="ARBA00022989"/>
    </source>
</evidence>
<dbReference type="EMBL" id="OX459118">
    <property type="protein sequence ID" value="CAI9092002.1"/>
    <property type="molecule type" value="Genomic_DNA"/>
</dbReference>
<evidence type="ECO:0000256" key="10">
    <source>
        <dbReference type="ARBA" id="ARBA00022741"/>
    </source>
</evidence>
<dbReference type="CDD" id="cd14066">
    <property type="entry name" value="STKc_IRAK"/>
    <property type="match status" value="1"/>
</dbReference>
<accession>A0AAV1C9B4</accession>
<keyword evidence="3" id="KW-0723">Serine/threonine-protein kinase</keyword>
<evidence type="ECO:0000313" key="22">
    <source>
        <dbReference type="EMBL" id="CAI9092002.1"/>
    </source>
</evidence>
<gene>
    <name evidence="22" type="ORF">OLC1_LOCUS3785</name>
</gene>
<organism evidence="22 23">
    <name type="scientific">Oldenlandia corymbosa var. corymbosa</name>
    <dbReference type="NCBI Taxonomy" id="529605"/>
    <lineage>
        <taxon>Eukaryota</taxon>
        <taxon>Viridiplantae</taxon>
        <taxon>Streptophyta</taxon>
        <taxon>Embryophyta</taxon>
        <taxon>Tracheophyta</taxon>
        <taxon>Spermatophyta</taxon>
        <taxon>Magnoliopsida</taxon>
        <taxon>eudicotyledons</taxon>
        <taxon>Gunneridae</taxon>
        <taxon>Pentapetalae</taxon>
        <taxon>asterids</taxon>
        <taxon>lamiids</taxon>
        <taxon>Gentianales</taxon>
        <taxon>Rubiaceae</taxon>
        <taxon>Rubioideae</taxon>
        <taxon>Spermacoceae</taxon>
        <taxon>Hedyotis-Oldenlandia complex</taxon>
        <taxon>Oldenlandia</taxon>
    </lineage>
</organism>
<dbReference type="Pfam" id="PF13855">
    <property type="entry name" value="LRR_8"/>
    <property type="match status" value="1"/>
</dbReference>
<dbReference type="GO" id="GO:0005524">
    <property type="term" value="F:ATP binding"/>
    <property type="evidence" value="ECO:0007669"/>
    <property type="project" value="UniProtKB-UniRule"/>
</dbReference>
<keyword evidence="15" id="KW-0675">Receptor</keyword>
<keyword evidence="12 18" id="KW-0067">ATP-binding</keyword>
<name>A0AAV1C9B4_OLDCO</name>
<keyword evidence="11" id="KW-0418">Kinase</keyword>
<sequence>MTWKSNPLLVICLFALTISLNDAQDQSGFISIDCGLPPETSVNYTDETTHIYYVMDENYIDTGINENVAGDHINNSIPRHLWTVRSFPNGTRNCYNLSPPQRMGARYLIRATFMYGNYDGLNHTTKFDLYLGVDLWDAVEVNDSASVVVKELIHVPSSDYLYVCLINRGAGTPFISALELRPLAQDIYPADNPGDSLLCFSRWNFAPADVNGKIRYPDDIYDRIWQPKTMPDLTGLYTTLNMTRTDKYFPPQPVMKTAITPLNASQSVDFEWKSPDPNVQFYVYMHFAEVEILQSNESRAFYVHLDDEIWSDSDTNQPFVPRYLQVMSMEPLIGKNKARFNYSIVKAENSTLPPIINALEVYSEVRFVHSQTDDNDVRAMVNIKSRYKVNKNWQGDPCMPKEFRWDGLDCLENTSIPPRITSLNLSWSGLTGNVPSDVSNLNFLENLDLSNNALNGVVPEFLAELPQLKFLNLSGNKFTGSIPQKLLDKASSGLQLRADGYDSYACEGDQCNSKKSKKFVVPLVVSLTLILSLVVLASLIVTLKKRRTKRSVIKLGANRKDSFLEPKSMQFSYRDILKMTNDFERILGKGGFGTVYHGLTGDGKQVAVKLLSPSSTQGYYEFQREAELLTRVHHRNLTSLVGYCYEDGHMALVYEFMAKGNLKEHLSGSNGNVLSWSERLQILLDAAQGLDYLHNGCKPPIVHRDVKSTNILLTKNFEAKLADFGLSRAFAVDDVSSVSTRVVGTLGYLDPEYYETNRLHEKSDVYSLGVVMLEVITGRPAIVGMVEKRNIVQWVTYLVATGDIASIVDPKLKRMYDVNSAWKALEVAMACTSYSSAKRPTMAQVITELKDCLDAQKVCSEGQDTHQSFLLEVNPQILEIEIGPR</sequence>
<feature type="signal peptide" evidence="20">
    <location>
        <begin position="1"/>
        <end position="23"/>
    </location>
</feature>
<evidence type="ECO:0000256" key="14">
    <source>
        <dbReference type="ARBA" id="ARBA00023136"/>
    </source>
</evidence>
<evidence type="ECO:0000256" key="11">
    <source>
        <dbReference type="ARBA" id="ARBA00022777"/>
    </source>
</evidence>
<dbReference type="SUPFAM" id="SSF56112">
    <property type="entry name" value="Protein kinase-like (PK-like)"/>
    <property type="match status" value="1"/>
</dbReference>
<dbReference type="FunFam" id="3.80.10.10:FF:000129">
    <property type="entry name" value="Leucine-rich repeat receptor-like kinase"/>
    <property type="match status" value="1"/>
</dbReference>
<keyword evidence="4" id="KW-0597">Phosphoprotein</keyword>
<evidence type="ECO:0000256" key="7">
    <source>
        <dbReference type="ARBA" id="ARBA00022692"/>
    </source>
</evidence>
<dbReference type="InterPro" id="IPR017441">
    <property type="entry name" value="Protein_kinase_ATP_BS"/>
</dbReference>
<dbReference type="PROSITE" id="PS00108">
    <property type="entry name" value="PROTEIN_KINASE_ST"/>
    <property type="match status" value="1"/>
</dbReference>
<dbReference type="Pfam" id="PF07714">
    <property type="entry name" value="PK_Tyr_Ser-Thr"/>
    <property type="match status" value="1"/>
</dbReference>
<keyword evidence="9" id="KW-0677">Repeat</keyword>
<evidence type="ECO:0000256" key="17">
    <source>
        <dbReference type="ARBA" id="ARBA00048679"/>
    </source>
</evidence>
<dbReference type="InterPro" id="IPR024788">
    <property type="entry name" value="Malectin-like_Carb-bd_dom"/>
</dbReference>
<keyword evidence="5" id="KW-0433">Leucine-rich repeat</keyword>
<evidence type="ECO:0000256" key="4">
    <source>
        <dbReference type="ARBA" id="ARBA00022553"/>
    </source>
</evidence>
<evidence type="ECO:0000259" key="21">
    <source>
        <dbReference type="PROSITE" id="PS50011"/>
    </source>
</evidence>
<evidence type="ECO:0000256" key="19">
    <source>
        <dbReference type="SAM" id="Phobius"/>
    </source>
</evidence>
<keyword evidence="13 19" id="KW-1133">Transmembrane helix</keyword>
<comment type="subcellular location">
    <subcellularLocation>
        <location evidence="1">Membrane</location>
        <topology evidence="1">Single-pass membrane protein</topology>
    </subcellularLocation>
</comment>
<keyword evidence="10 18" id="KW-0547">Nucleotide-binding</keyword>
<proteinExistence type="predicted"/>
<dbReference type="AlphaFoldDB" id="A0AAV1C9B4"/>
<evidence type="ECO:0000256" key="6">
    <source>
        <dbReference type="ARBA" id="ARBA00022679"/>
    </source>
</evidence>
<dbReference type="PANTHER" id="PTHR45631:SF215">
    <property type="entry name" value="PROTEIN KINASE DOMAIN-CONTAINING PROTEIN"/>
    <property type="match status" value="1"/>
</dbReference>
<evidence type="ECO:0000256" key="12">
    <source>
        <dbReference type="ARBA" id="ARBA00022840"/>
    </source>
</evidence>
<dbReference type="EC" id="2.7.11.1" evidence="2"/>
<evidence type="ECO:0000256" key="15">
    <source>
        <dbReference type="ARBA" id="ARBA00023170"/>
    </source>
</evidence>
<evidence type="ECO:0000256" key="16">
    <source>
        <dbReference type="ARBA" id="ARBA00047899"/>
    </source>
</evidence>
<evidence type="ECO:0000256" key="8">
    <source>
        <dbReference type="ARBA" id="ARBA00022729"/>
    </source>
</evidence>
<keyword evidence="23" id="KW-1185">Reference proteome</keyword>
<keyword evidence="14 19" id="KW-0472">Membrane</keyword>
<dbReference type="InterPro" id="IPR001245">
    <property type="entry name" value="Ser-Thr/Tyr_kinase_cat_dom"/>
</dbReference>
<dbReference type="FunFam" id="3.30.200.20:FF:000394">
    <property type="entry name" value="Leucine-rich repeat receptor-like protein kinase"/>
    <property type="match status" value="1"/>
</dbReference>
<comment type="catalytic activity">
    <reaction evidence="17">
        <text>L-seryl-[protein] + ATP = O-phospho-L-seryl-[protein] + ADP + H(+)</text>
        <dbReference type="Rhea" id="RHEA:17989"/>
        <dbReference type="Rhea" id="RHEA-COMP:9863"/>
        <dbReference type="Rhea" id="RHEA-COMP:11604"/>
        <dbReference type="ChEBI" id="CHEBI:15378"/>
        <dbReference type="ChEBI" id="CHEBI:29999"/>
        <dbReference type="ChEBI" id="CHEBI:30616"/>
        <dbReference type="ChEBI" id="CHEBI:83421"/>
        <dbReference type="ChEBI" id="CHEBI:456216"/>
        <dbReference type="EC" id="2.7.11.1"/>
    </reaction>
</comment>
<dbReference type="PANTHER" id="PTHR45631">
    <property type="entry name" value="OS07G0107800 PROTEIN-RELATED"/>
    <property type="match status" value="1"/>
</dbReference>
<dbReference type="PROSITE" id="PS50011">
    <property type="entry name" value="PROTEIN_KINASE_DOM"/>
    <property type="match status" value="1"/>
</dbReference>
<keyword evidence="8 20" id="KW-0732">Signal</keyword>
<feature type="binding site" evidence="18">
    <location>
        <position position="609"/>
    </location>
    <ligand>
        <name>ATP</name>
        <dbReference type="ChEBI" id="CHEBI:30616"/>
    </ligand>
</feature>
<dbReference type="InterPro" id="IPR000719">
    <property type="entry name" value="Prot_kinase_dom"/>
</dbReference>
<dbReference type="PRINTS" id="PR00019">
    <property type="entry name" value="LEURICHRPT"/>
</dbReference>
<comment type="catalytic activity">
    <reaction evidence="16">
        <text>L-threonyl-[protein] + ATP = O-phospho-L-threonyl-[protein] + ADP + H(+)</text>
        <dbReference type="Rhea" id="RHEA:46608"/>
        <dbReference type="Rhea" id="RHEA-COMP:11060"/>
        <dbReference type="Rhea" id="RHEA-COMP:11605"/>
        <dbReference type="ChEBI" id="CHEBI:15378"/>
        <dbReference type="ChEBI" id="CHEBI:30013"/>
        <dbReference type="ChEBI" id="CHEBI:30616"/>
        <dbReference type="ChEBI" id="CHEBI:61977"/>
        <dbReference type="ChEBI" id="CHEBI:456216"/>
        <dbReference type="EC" id="2.7.11.1"/>
    </reaction>
</comment>
<dbReference type="SMART" id="SM00220">
    <property type="entry name" value="S_TKc"/>
    <property type="match status" value="1"/>
</dbReference>
<protein>
    <recommendedName>
        <fullName evidence="2">non-specific serine/threonine protein kinase</fullName>
        <ecNumber evidence="2">2.7.11.1</ecNumber>
    </recommendedName>
</protein>
<dbReference type="InterPro" id="IPR032675">
    <property type="entry name" value="LRR_dom_sf"/>
</dbReference>
<evidence type="ECO:0000256" key="20">
    <source>
        <dbReference type="SAM" id="SignalP"/>
    </source>
</evidence>
<dbReference type="GO" id="GO:0004674">
    <property type="term" value="F:protein serine/threonine kinase activity"/>
    <property type="evidence" value="ECO:0007669"/>
    <property type="project" value="UniProtKB-KW"/>
</dbReference>
<evidence type="ECO:0000256" key="5">
    <source>
        <dbReference type="ARBA" id="ARBA00022614"/>
    </source>
</evidence>
<keyword evidence="7 19" id="KW-0812">Transmembrane</keyword>
<evidence type="ECO:0000256" key="9">
    <source>
        <dbReference type="ARBA" id="ARBA00022737"/>
    </source>
</evidence>
<dbReference type="InterPro" id="IPR011009">
    <property type="entry name" value="Kinase-like_dom_sf"/>
</dbReference>
<dbReference type="Gene3D" id="3.30.200.20">
    <property type="entry name" value="Phosphorylase Kinase, domain 1"/>
    <property type="match status" value="1"/>
</dbReference>
<dbReference type="PROSITE" id="PS00107">
    <property type="entry name" value="PROTEIN_KINASE_ATP"/>
    <property type="match status" value="1"/>
</dbReference>
<dbReference type="Gene3D" id="3.80.10.10">
    <property type="entry name" value="Ribonuclease Inhibitor"/>
    <property type="match status" value="1"/>
</dbReference>
<evidence type="ECO:0000256" key="2">
    <source>
        <dbReference type="ARBA" id="ARBA00012513"/>
    </source>
</evidence>
<dbReference type="GO" id="GO:0016020">
    <property type="term" value="C:membrane"/>
    <property type="evidence" value="ECO:0007669"/>
    <property type="project" value="UniProtKB-SubCell"/>
</dbReference>
<evidence type="ECO:0000313" key="23">
    <source>
        <dbReference type="Proteomes" id="UP001161247"/>
    </source>
</evidence>
<feature type="domain" description="Protein kinase" evidence="21">
    <location>
        <begin position="581"/>
        <end position="869"/>
    </location>
</feature>
<reference evidence="22" key="1">
    <citation type="submission" date="2023-03" db="EMBL/GenBank/DDBJ databases">
        <authorList>
            <person name="Julca I."/>
        </authorList>
    </citation>
    <scope>NUCLEOTIDE SEQUENCE</scope>
</reference>
<dbReference type="InterPro" id="IPR001611">
    <property type="entry name" value="Leu-rich_rpt"/>
</dbReference>
<dbReference type="SUPFAM" id="SSF52058">
    <property type="entry name" value="L domain-like"/>
    <property type="match status" value="1"/>
</dbReference>
<dbReference type="InterPro" id="IPR008271">
    <property type="entry name" value="Ser/Thr_kinase_AS"/>
</dbReference>
<evidence type="ECO:0000256" key="1">
    <source>
        <dbReference type="ARBA" id="ARBA00004167"/>
    </source>
</evidence>
<dbReference type="FunFam" id="1.10.510.10:FF:000146">
    <property type="entry name" value="LRR receptor-like serine/threonine-protein kinase IOS1"/>
    <property type="match status" value="1"/>
</dbReference>
<evidence type="ECO:0000256" key="3">
    <source>
        <dbReference type="ARBA" id="ARBA00022527"/>
    </source>
</evidence>
<dbReference type="Pfam" id="PF12819">
    <property type="entry name" value="Malectin_like"/>
    <property type="match status" value="1"/>
</dbReference>